<feature type="region of interest" description="Disordered" evidence="1">
    <location>
        <begin position="1"/>
        <end position="65"/>
    </location>
</feature>
<feature type="compositionally biased region" description="Acidic residues" evidence="1">
    <location>
        <begin position="1"/>
        <end position="23"/>
    </location>
</feature>
<sequence length="65" mass="7518">EEEEEEEEEKKEEDDEEDDEEDSACVGRLALGNELLASAKTKRKKPEAGWREERGLSGRRTTEKH</sequence>
<evidence type="ECO:0000313" key="3">
    <source>
        <dbReference type="Proteomes" id="UP000698800"/>
    </source>
</evidence>
<dbReference type="AlphaFoldDB" id="A0A9P8HYX1"/>
<proteinExistence type="predicted"/>
<comment type="caution">
    <text evidence="2">The sequence shown here is derived from an EMBL/GenBank/DDBJ whole genome shotgun (WGS) entry which is preliminary data.</text>
</comment>
<organism evidence="2 3">
    <name type="scientific">Glutinoglossum americanum</name>
    <dbReference type="NCBI Taxonomy" id="1670608"/>
    <lineage>
        <taxon>Eukaryota</taxon>
        <taxon>Fungi</taxon>
        <taxon>Dikarya</taxon>
        <taxon>Ascomycota</taxon>
        <taxon>Pezizomycotina</taxon>
        <taxon>Geoglossomycetes</taxon>
        <taxon>Geoglossales</taxon>
        <taxon>Geoglossaceae</taxon>
        <taxon>Glutinoglossum</taxon>
    </lineage>
</organism>
<protein>
    <submittedName>
        <fullName evidence="2">Uncharacterized protein</fullName>
    </submittedName>
</protein>
<evidence type="ECO:0000256" key="1">
    <source>
        <dbReference type="SAM" id="MobiDB-lite"/>
    </source>
</evidence>
<reference evidence="2" key="1">
    <citation type="submission" date="2021-03" db="EMBL/GenBank/DDBJ databases">
        <title>Comparative genomics and phylogenomic investigation of the class Geoglossomycetes provide insights into ecological specialization and systematics.</title>
        <authorList>
            <person name="Melie T."/>
            <person name="Pirro S."/>
            <person name="Miller A.N."/>
            <person name="Quandt A."/>
        </authorList>
    </citation>
    <scope>NUCLEOTIDE SEQUENCE</scope>
    <source>
        <strain evidence="2">GBOQ0MN5Z8</strain>
    </source>
</reference>
<name>A0A9P8HYX1_9PEZI</name>
<accession>A0A9P8HYX1</accession>
<feature type="non-terminal residue" evidence="2">
    <location>
        <position position="1"/>
    </location>
</feature>
<dbReference type="EMBL" id="JAGHQL010000385">
    <property type="protein sequence ID" value="KAH0533662.1"/>
    <property type="molecule type" value="Genomic_DNA"/>
</dbReference>
<feature type="compositionally biased region" description="Basic and acidic residues" evidence="1">
    <location>
        <begin position="46"/>
        <end position="65"/>
    </location>
</feature>
<evidence type="ECO:0000313" key="2">
    <source>
        <dbReference type="EMBL" id="KAH0533662.1"/>
    </source>
</evidence>
<dbReference type="Proteomes" id="UP000698800">
    <property type="component" value="Unassembled WGS sequence"/>
</dbReference>
<keyword evidence="3" id="KW-1185">Reference proteome</keyword>
<gene>
    <name evidence="2" type="ORF">FGG08_007604</name>
</gene>